<sequence length="41" mass="4708">KEGEAEDNEGLPVYPYERVNTASEDPMPDIDVTKREVTSYY</sequence>
<keyword evidence="3" id="KW-1185">Reference proteome</keyword>
<proteinExistence type="predicted"/>
<organism evidence="2 3">
    <name type="scientific">Trifolium medium</name>
    <dbReference type="NCBI Taxonomy" id="97028"/>
    <lineage>
        <taxon>Eukaryota</taxon>
        <taxon>Viridiplantae</taxon>
        <taxon>Streptophyta</taxon>
        <taxon>Embryophyta</taxon>
        <taxon>Tracheophyta</taxon>
        <taxon>Spermatophyta</taxon>
        <taxon>Magnoliopsida</taxon>
        <taxon>eudicotyledons</taxon>
        <taxon>Gunneridae</taxon>
        <taxon>Pentapetalae</taxon>
        <taxon>rosids</taxon>
        <taxon>fabids</taxon>
        <taxon>Fabales</taxon>
        <taxon>Fabaceae</taxon>
        <taxon>Papilionoideae</taxon>
        <taxon>50 kb inversion clade</taxon>
        <taxon>NPAAA clade</taxon>
        <taxon>Hologalegina</taxon>
        <taxon>IRL clade</taxon>
        <taxon>Trifolieae</taxon>
        <taxon>Trifolium</taxon>
    </lineage>
</organism>
<evidence type="ECO:0000313" key="2">
    <source>
        <dbReference type="EMBL" id="MCI63907.1"/>
    </source>
</evidence>
<dbReference type="Proteomes" id="UP000265520">
    <property type="component" value="Unassembled WGS sequence"/>
</dbReference>
<feature type="non-terminal residue" evidence="2">
    <location>
        <position position="1"/>
    </location>
</feature>
<evidence type="ECO:0000313" key="3">
    <source>
        <dbReference type="Proteomes" id="UP000265520"/>
    </source>
</evidence>
<comment type="caution">
    <text evidence="2">The sequence shown here is derived from an EMBL/GenBank/DDBJ whole genome shotgun (WGS) entry which is preliminary data.</text>
</comment>
<evidence type="ECO:0000256" key="1">
    <source>
        <dbReference type="SAM" id="MobiDB-lite"/>
    </source>
</evidence>
<feature type="region of interest" description="Disordered" evidence="1">
    <location>
        <begin position="1"/>
        <end position="41"/>
    </location>
</feature>
<accession>A0A392TTZ0</accession>
<protein>
    <submittedName>
        <fullName evidence="2">Villin-4-like</fullName>
    </submittedName>
</protein>
<dbReference type="EMBL" id="LXQA010645775">
    <property type="protein sequence ID" value="MCI63907.1"/>
    <property type="molecule type" value="Genomic_DNA"/>
</dbReference>
<dbReference type="AlphaFoldDB" id="A0A392TTZ0"/>
<name>A0A392TTZ0_9FABA</name>
<reference evidence="2 3" key="1">
    <citation type="journal article" date="2018" name="Front. Plant Sci.">
        <title>Red Clover (Trifolium pratense) and Zigzag Clover (T. medium) - A Picture of Genomic Similarities and Differences.</title>
        <authorList>
            <person name="Dluhosova J."/>
            <person name="Istvanek J."/>
            <person name="Nedelnik J."/>
            <person name="Repkova J."/>
        </authorList>
    </citation>
    <scope>NUCLEOTIDE SEQUENCE [LARGE SCALE GENOMIC DNA]</scope>
    <source>
        <strain evidence="3">cv. 10/8</strain>
        <tissue evidence="2">Leaf</tissue>
    </source>
</reference>
<feature type="compositionally biased region" description="Basic and acidic residues" evidence="1">
    <location>
        <begin position="31"/>
        <end position="41"/>
    </location>
</feature>